<organism evidence="2 3">
    <name type="scientific">Gigaspora margarita</name>
    <dbReference type="NCBI Taxonomy" id="4874"/>
    <lineage>
        <taxon>Eukaryota</taxon>
        <taxon>Fungi</taxon>
        <taxon>Fungi incertae sedis</taxon>
        <taxon>Mucoromycota</taxon>
        <taxon>Glomeromycotina</taxon>
        <taxon>Glomeromycetes</taxon>
        <taxon>Diversisporales</taxon>
        <taxon>Gigasporaceae</taxon>
        <taxon>Gigaspora</taxon>
    </lineage>
</organism>
<name>A0ABN7WZ77_GIGMA</name>
<feature type="compositionally biased region" description="Polar residues" evidence="1">
    <location>
        <begin position="98"/>
        <end position="107"/>
    </location>
</feature>
<gene>
    <name evidence="2" type="ORF">GMARGA_LOCUS36666</name>
</gene>
<feature type="region of interest" description="Disordered" evidence="1">
    <location>
        <begin position="79"/>
        <end position="113"/>
    </location>
</feature>
<accession>A0ABN7WZ77</accession>
<comment type="caution">
    <text evidence="2">The sequence shown here is derived from an EMBL/GenBank/DDBJ whole genome shotgun (WGS) entry which is preliminary data.</text>
</comment>
<feature type="compositionally biased region" description="Basic and acidic residues" evidence="1">
    <location>
        <begin position="1"/>
        <end position="12"/>
    </location>
</feature>
<sequence length="113" mass="12501">TCKESKDSEVSTERSVISEGGPSLPATQITSRHPKGEKLFPSAIDEVTSLDKKVVEEVRESRKKYLRETNMIMLSLKARTNSETTTEEVHKIPDNSEKTLSASTSSRKGAGYQ</sequence>
<feature type="compositionally biased region" description="Basic and acidic residues" evidence="1">
    <location>
        <begin position="87"/>
        <end position="97"/>
    </location>
</feature>
<dbReference type="EMBL" id="CAJVQB010073188">
    <property type="protein sequence ID" value="CAG8843670.1"/>
    <property type="molecule type" value="Genomic_DNA"/>
</dbReference>
<proteinExistence type="predicted"/>
<feature type="non-terminal residue" evidence="2">
    <location>
        <position position="1"/>
    </location>
</feature>
<evidence type="ECO:0000313" key="3">
    <source>
        <dbReference type="Proteomes" id="UP000789901"/>
    </source>
</evidence>
<reference evidence="2 3" key="1">
    <citation type="submission" date="2021-06" db="EMBL/GenBank/DDBJ databases">
        <authorList>
            <person name="Kallberg Y."/>
            <person name="Tangrot J."/>
            <person name="Rosling A."/>
        </authorList>
    </citation>
    <scope>NUCLEOTIDE SEQUENCE [LARGE SCALE GENOMIC DNA]</scope>
    <source>
        <strain evidence="2 3">120-4 pot B 10/14</strain>
    </source>
</reference>
<dbReference type="Proteomes" id="UP000789901">
    <property type="component" value="Unassembled WGS sequence"/>
</dbReference>
<feature type="non-terminal residue" evidence="2">
    <location>
        <position position="113"/>
    </location>
</feature>
<evidence type="ECO:0000256" key="1">
    <source>
        <dbReference type="SAM" id="MobiDB-lite"/>
    </source>
</evidence>
<protein>
    <submittedName>
        <fullName evidence="2">21093_t:CDS:1</fullName>
    </submittedName>
</protein>
<evidence type="ECO:0000313" key="2">
    <source>
        <dbReference type="EMBL" id="CAG8843670.1"/>
    </source>
</evidence>
<keyword evidence="3" id="KW-1185">Reference proteome</keyword>
<feature type="region of interest" description="Disordered" evidence="1">
    <location>
        <begin position="1"/>
        <end position="36"/>
    </location>
</feature>